<reference evidence="7" key="1">
    <citation type="journal article" date="2019" name="bioRxiv">
        <title>The Genome of the Zebra Mussel, Dreissena polymorpha: A Resource for Invasive Species Research.</title>
        <authorList>
            <person name="McCartney M.A."/>
            <person name="Auch B."/>
            <person name="Kono T."/>
            <person name="Mallez S."/>
            <person name="Zhang Y."/>
            <person name="Obille A."/>
            <person name="Becker A."/>
            <person name="Abrahante J.E."/>
            <person name="Garbe J."/>
            <person name="Badalamenti J.P."/>
            <person name="Herman A."/>
            <person name="Mangelson H."/>
            <person name="Liachko I."/>
            <person name="Sullivan S."/>
            <person name="Sone E.D."/>
            <person name="Koren S."/>
            <person name="Silverstein K.A.T."/>
            <person name="Beckman K.B."/>
            <person name="Gohl D.M."/>
        </authorList>
    </citation>
    <scope>NUCLEOTIDE SEQUENCE</scope>
    <source>
        <strain evidence="7">Duluth1</strain>
        <tissue evidence="7">Whole animal</tissue>
    </source>
</reference>
<keyword evidence="2 5" id="KW-0812">Transmembrane</keyword>
<dbReference type="PANTHER" id="PTHR46641:SF25">
    <property type="entry name" value="CNMAMIDE RECEPTOR-RELATED"/>
    <property type="match status" value="1"/>
</dbReference>
<dbReference type="Pfam" id="PF00001">
    <property type="entry name" value="7tm_1"/>
    <property type="match status" value="1"/>
</dbReference>
<dbReference type="PROSITE" id="PS50262">
    <property type="entry name" value="G_PROTEIN_RECEP_F1_2"/>
    <property type="match status" value="1"/>
</dbReference>
<evidence type="ECO:0000256" key="1">
    <source>
        <dbReference type="ARBA" id="ARBA00004370"/>
    </source>
</evidence>
<feature type="transmembrane region" description="Helical" evidence="5">
    <location>
        <begin position="80"/>
        <end position="100"/>
    </location>
</feature>
<keyword evidence="3 5" id="KW-1133">Transmembrane helix</keyword>
<comment type="subcellular location">
    <subcellularLocation>
        <location evidence="1">Membrane</location>
    </subcellularLocation>
</comment>
<dbReference type="InterPro" id="IPR017452">
    <property type="entry name" value="GPCR_Rhodpsn_7TM"/>
</dbReference>
<keyword evidence="8" id="KW-1185">Reference proteome</keyword>
<feature type="transmembrane region" description="Helical" evidence="5">
    <location>
        <begin position="153"/>
        <end position="175"/>
    </location>
</feature>
<organism evidence="7 8">
    <name type="scientific">Dreissena polymorpha</name>
    <name type="common">Zebra mussel</name>
    <name type="synonym">Mytilus polymorpha</name>
    <dbReference type="NCBI Taxonomy" id="45954"/>
    <lineage>
        <taxon>Eukaryota</taxon>
        <taxon>Metazoa</taxon>
        <taxon>Spiralia</taxon>
        <taxon>Lophotrochozoa</taxon>
        <taxon>Mollusca</taxon>
        <taxon>Bivalvia</taxon>
        <taxon>Autobranchia</taxon>
        <taxon>Heteroconchia</taxon>
        <taxon>Euheterodonta</taxon>
        <taxon>Imparidentia</taxon>
        <taxon>Neoheterodontei</taxon>
        <taxon>Myida</taxon>
        <taxon>Dreissenoidea</taxon>
        <taxon>Dreissenidae</taxon>
        <taxon>Dreissena</taxon>
    </lineage>
</organism>
<gene>
    <name evidence="7" type="ORF">DPMN_147385</name>
</gene>
<proteinExistence type="predicted"/>
<name>A0A9D4J2Y6_DREPO</name>
<evidence type="ECO:0000256" key="5">
    <source>
        <dbReference type="SAM" id="Phobius"/>
    </source>
</evidence>
<comment type="caution">
    <text evidence="7">The sequence shown here is derived from an EMBL/GenBank/DDBJ whole genome shotgun (WGS) entry which is preliminary data.</text>
</comment>
<reference evidence="7" key="2">
    <citation type="submission" date="2020-11" db="EMBL/GenBank/DDBJ databases">
        <authorList>
            <person name="McCartney M.A."/>
            <person name="Auch B."/>
            <person name="Kono T."/>
            <person name="Mallez S."/>
            <person name="Becker A."/>
            <person name="Gohl D.M."/>
            <person name="Silverstein K.A.T."/>
            <person name="Koren S."/>
            <person name="Bechman K.B."/>
            <person name="Herman A."/>
            <person name="Abrahante J.E."/>
            <person name="Garbe J."/>
        </authorList>
    </citation>
    <scope>NUCLEOTIDE SEQUENCE</scope>
    <source>
        <strain evidence="7">Duluth1</strain>
        <tissue evidence="7">Whole animal</tissue>
    </source>
</reference>
<sequence>MASNEYKSLSLMPCNINLTHMVAELTAGGYNYTDILLAVQEASECRQTSGKIDVESAIWTNFPWKLYMEHMEPNRLLQLYVPPNLMILGTFGNVLSFVIMSRNMFKVSTYCYLALLAIMDTFVLYIGLLRMWIGNFALDLQIMSNCMCKLVTFFGYVSSVKSVWLIIVVTIERFIAVKFH</sequence>
<keyword evidence="4 5" id="KW-0472">Membrane</keyword>
<dbReference type="EMBL" id="JAIWYP010000007">
    <property type="protein sequence ID" value="KAH3793863.1"/>
    <property type="molecule type" value="Genomic_DNA"/>
</dbReference>
<protein>
    <recommendedName>
        <fullName evidence="6">G-protein coupled receptors family 1 profile domain-containing protein</fullName>
    </recommendedName>
</protein>
<dbReference type="Gene3D" id="1.20.1070.10">
    <property type="entry name" value="Rhodopsin 7-helix transmembrane proteins"/>
    <property type="match status" value="1"/>
</dbReference>
<dbReference type="AlphaFoldDB" id="A0A9D4J2Y6"/>
<feature type="transmembrane region" description="Helical" evidence="5">
    <location>
        <begin position="112"/>
        <end position="133"/>
    </location>
</feature>
<evidence type="ECO:0000313" key="7">
    <source>
        <dbReference type="EMBL" id="KAH3793863.1"/>
    </source>
</evidence>
<evidence type="ECO:0000256" key="3">
    <source>
        <dbReference type="ARBA" id="ARBA00022989"/>
    </source>
</evidence>
<feature type="domain" description="G-protein coupled receptors family 1 profile" evidence="6">
    <location>
        <begin position="92"/>
        <end position="180"/>
    </location>
</feature>
<evidence type="ECO:0000256" key="2">
    <source>
        <dbReference type="ARBA" id="ARBA00022692"/>
    </source>
</evidence>
<dbReference type="Proteomes" id="UP000828390">
    <property type="component" value="Unassembled WGS sequence"/>
</dbReference>
<evidence type="ECO:0000313" key="8">
    <source>
        <dbReference type="Proteomes" id="UP000828390"/>
    </source>
</evidence>
<evidence type="ECO:0000256" key="4">
    <source>
        <dbReference type="ARBA" id="ARBA00023136"/>
    </source>
</evidence>
<dbReference type="PANTHER" id="PTHR46641">
    <property type="entry name" value="FMRFAMIDE RECEPTOR-RELATED"/>
    <property type="match status" value="1"/>
</dbReference>
<dbReference type="InterPro" id="IPR000276">
    <property type="entry name" value="GPCR_Rhodpsn"/>
</dbReference>
<accession>A0A9D4J2Y6</accession>
<dbReference type="GO" id="GO:0004930">
    <property type="term" value="F:G protein-coupled receptor activity"/>
    <property type="evidence" value="ECO:0007669"/>
    <property type="project" value="InterPro"/>
</dbReference>
<dbReference type="InterPro" id="IPR052954">
    <property type="entry name" value="GPCR-Ligand_Int"/>
</dbReference>
<dbReference type="PRINTS" id="PR00237">
    <property type="entry name" value="GPCRRHODOPSN"/>
</dbReference>
<dbReference type="GO" id="GO:0016020">
    <property type="term" value="C:membrane"/>
    <property type="evidence" value="ECO:0007669"/>
    <property type="project" value="UniProtKB-SubCell"/>
</dbReference>
<dbReference type="SUPFAM" id="SSF81321">
    <property type="entry name" value="Family A G protein-coupled receptor-like"/>
    <property type="match status" value="1"/>
</dbReference>
<evidence type="ECO:0000259" key="6">
    <source>
        <dbReference type="PROSITE" id="PS50262"/>
    </source>
</evidence>